<keyword evidence="2" id="KW-1133">Transmembrane helix</keyword>
<gene>
    <name evidence="3" type="ORF">F4561_000677</name>
</gene>
<feature type="transmembrane region" description="Helical" evidence="2">
    <location>
        <begin position="103"/>
        <end position="122"/>
    </location>
</feature>
<protein>
    <submittedName>
        <fullName evidence="3">Uncharacterized protein</fullName>
    </submittedName>
</protein>
<keyword evidence="4" id="KW-1185">Reference proteome</keyword>
<evidence type="ECO:0000313" key="3">
    <source>
        <dbReference type="EMBL" id="MBB4929857.1"/>
    </source>
</evidence>
<proteinExistence type="predicted"/>
<comment type="caution">
    <text evidence="3">The sequence shown here is derived from an EMBL/GenBank/DDBJ whole genome shotgun (WGS) entry which is preliminary data.</text>
</comment>
<sequence length="170" mass="16947">MNASVSSSSASGSAPRDPSGSSGPDGRRAHSLVDTSITWAGYVALFLLGFVAGVVCGLAGGWLSWLWGAGTLGMLLAGLGLVVFLALLFAGCRAAAWAMGSRLGAGLPALGWVAAGLTFTFYGDIELVGTIFNGVFHIGAIVAVTFATLLSDPPPDQSGSAAGGRTGTAR</sequence>
<keyword evidence="2" id="KW-0472">Membrane</keyword>
<dbReference type="RefSeq" id="WP_184574661.1">
    <property type="nucleotide sequence ID" value="NZ_JACHJT010000001.1"/>
</dbReference>
<keyword evidence="2" id="KW-0812">Transmembrane</keyword>
<feature type="transmembrane region" description="Helical" evidence="2">
    <location>
        <begin position="66"/>
        <end position="91"/>
    </location>
</feature>
<evidence type="ECO:0000256" key="1">
    <source>
        <dbReference type="SAM" id="MobiDB-lite"/>
    </source>
</evidence>
<reference evidence="3 4" key="1">
    <citation type="submission" date="2020-08" db="EMBL/GenBank/DDBJ databases">
        <title>Sequencing the genomes of 1000 actinobacteria strains.</title>
        <authorList>
            <person name="Klenk H.-P."/>
        </authorList>
    </citation>
    <scope>NUCLEOTIDE SEQUENCE [LARGE SCALE GENOMIC DNA]</scope>
    <source>
        <strain evidence="3 4">DSM 102030</strain>
    </source>
</reference>
<name>A0A7W7RD84_9ACTN</name>
<feature type="transmembrane region" description="Helical" evidence="2">
    <location>
        <begin position="37"/>
        <end position="60"/>
    </location>
</feature>
<feature type="region of interest" description="Disordered" evidence="1">
    <location>
        <begin position="1"/>
        <end position="27"/>
    </location>
</feature>
<feature type="transmembrane region" description="Helical" evidence="2">
    <location>
        <begin position="128"/>
        <end position="150"/>
    </location>
</feature>
<evidence type="ECO:0000313" key="4">
    <source>
        <dbReference type="Proteomes" id="UP000523007"/>
    </source>
</evidence>
<dbReference type="AlphaFoldDB" id="A0A7W7RD84"/>
<dbReference type="Proteomes" id="UP000523007">
    <property type="component" value="Unassembled WGS sequence"/>
</dbReference>
<accession>A0A7W7RD84</accession>
<dbReference type="EMBL" id="JACHJT010000001">
    <property type="protein sequence ID" value="MBB4929857.1"/>
    <property type="molecule type" value="Genomic_DNA"/>
</dbReference>
<feature type="compositionally biased region" description="Low complexity" evidence="1">
    <location>
        <begin position="1"/>
        <end position="24"/>
    </location>
</feature>
<evidence type="ECO:0000256" key="2">
    <source>
        <dbReference type="SAM" id="Phobius"/>
    </source>
</evidence>
<organism evidence="3 4">
    <name type="scientific">Lipingzhangella halophila</name>
    <dbReference type="NCBI Taxonomy" id="1783352"/>
    <lineage>
        <taxon>Bacteria</taxon>
        <taxon>Bacillati</taxon>
        <taxon>Actinomycetota</taxon>
        <taxon>Actinomycetes</taxon>
        <taxon>Streptosporangiales</taxon>
        <taxon>Nocardiopsidaceae</taxon>
        <taxon>Lipingzhangella</taxon>
    </lineage>
</organism>